<dbReference type="GO" id="GO:0016757">
    <property type="term" value="F:glycosyltransferase activity"/>
    <property type="evidence" value="ECO:0007669"/>
    <property type="project" value="TreeGrafter"/>
</dbReference>
<comment type="caution">
    <text evidence="3">The sequence shown here is derived from an EMBL/GenBank/DDBJ whole genome shotgun (WGS) entry which is preliminary data.</text>
</comment>
<dbReference type="Proteomes" id="UP000310636">
    <property type="component" value="Unassembled WGS sequence"/>
</dbReference>
<feature type="domain" description="DUF1972" evidence="2">
    <location>
        <begin position="1"/>
        <end position="185"/>
    </location>
</feature>
<dbReference type="PANTHER" id="PTHR46401:SF2">
    <property type="entry name" value="GLYCOSYLTRANSFERASE WBBK-RELATED"/>
    <property type="match status" value="1"/>
</dbReference>
<organism evidence="3 4">
    <name type="scientific">Cohnella fermenti</name>
    <dbReference type="NCBI Taxonomy" id="2565925"/>
    <lineage>
        <taxon>Bacteria</taxon>
        <taxon>Bacillati</taxon>
        <taxon>Bacillota</taxon>
        <taxon>Bacilli</taxon>
        <taxon>Bacillales</taxon>
        <taxon>Paenibacillaceae</taxon>
        <taxon>Cohnella</taxon>
    </lineage>
</organism>
<dbReference type="PANTHER" id="PTHR46401">
    <property type="entry name" value="GLYCOSYLTRANSFERASE WBBK-RELATED"/>
    <property type="match status" value="1"/>
</dbReference>
<dbReference type="GO" id="GO:0009103">
    <property type="term" value="P:lipopolysaccharide biosynthetic process"/>
    <property type="evidence" value="ECO:0007669"/>
    <property type="project" value="TreeGrafter"/>
</dbReference>
<evidence type="ECO:0000256" key="1">
    <source>
        <dbReference type="ARBA" id="ARBA00022679"/>
    </source>
</evidence>
<dbReference type="EMBL" id="SSOB01000038">
    <property type="protein sequence ID" value="THF74700.1"/>
    <property type="molecule type" value="Genomic_DNA"/>
</dbReference>
<evidence type="ECO:0000313" key="4">
    <source>
        <dbReference type="Proteomes" id="UP000310636"/>
    </source>
</evidence>
<proteinExistence type="predicted"/>
<protein>
    <submittedName>
        <fullName evidence="3">Glycosyltransferase family 1 protein</fullName>
    </submittedName>
</protein>
<keyword evidence="4" id="KW-1185">Reference proteome</keyword>
<reference evidence="3 4" key="1">
    <citation type="submission" date="2019-04" db="EMBL/GenBank/DDBJ databases">
        <title>Cohnella sp. nov. isolated from preserved vegetables.</title>
        <authorList>
            <person name="Lin S.-Y."/>
            <person name="Hung M.-H."/>
            <person name="Young C.-C."/>
        </authorList>
    </citation>
    <scope>NUCLEOTIDE SEQUENCE [LARGE SCALE GENOMIC DNA]</scope>
    <source>
        <strain evidence="3 4">CC-MHH1044</strain>
    </source>
</reference>
<accession>A0A4S4BJT4</accession>
<evidence type="ECO:0000259" key="2">
    <source>
        <dbReference type="Pfam" id="PF09314"/>
    </source>
</evidence>
<dbReference type="Pfam" id="PF09314">
    <property type="entry name" value="DUF1972"/>
    <property type="match status" value="1"/>
</dbReference>
<keyword evidence="1 3" id="KW-0808">Transferase</keyword>
<evidence type="ECO:0000313" key="3">
    <source>
        <dbReference type="EMBL" id="THF74700.1"/>
    </source>
</evidence>
<dbReference type="Gene3D" id="3.40.50.2000">
    <property type="entry name" value="Glycogen Phosphorylase B"/>
    <property type="match status" value="2"/>
</dbReference>
<dbReference type="RefSeq" id="WP_136372388.1">
    <property type="nucleotide sequence ID" value="NZ_SSOB01000038.1"/>
</dbReference>
<sequence length="427" mass="49292">MRHIFILGSKGIPARYGGFETFVDQLTARRRSPELRYHVACLDTKNRETEHNGARCFHVAVPKIGPARAVLYDVLALRRTIRYIRKNGLTDCAIYLLACRIGPFLPLCKRQLEKLGVPLCVNPDGQEWKRSKWNAAIKRYWKLSERLTIKHADRVICDSRAIEGFIREEYSAYRPVTEYISYGADRTPSRLPDDADSLLLWMNLHRLKRSGFYLMVGRFVPENNYELVIREFMQSSSKRDLVIISNVEHNSFYEAIRKRTGFESDPRIKFVGTVYDQELLKKIRETAYGYIHGHEVGGTNPSLLEALAATKVNLLLKVVFNLEVGGDGAVYFKANEGSLRNLIHGMDAMNESFVHYLQHKAKQRIADEYDWDSIVHQYEQYFHQPFTENAKEKEASLLERNFAGRRKRDEAVPADEVRVEATAADLR</sequence>
<name>A0A4S4BJT4_9BACL</name>
<dbReference type="AlphaFoldDB" id="A0A4S4BJT4"/>
<dbReference type="NCBIfam" id="NF046071">
    <property type="entry name" value="B1-4RhmsylTfaseCps2T"/>
    <property type="match status" value="1"/>
</dbReference>
<dbReference type="OrthoDB" id="9792269at2"/>
<dbReference type="InterPro" id="IPR015393">
    <property type="entry name" value="DUF1972"/>
</dbReference>
<dbReference type="SUPFAM" id="SSF53756">
    <property type="entry name" value="UDP-Glycosyltransferase/glycogen phosphorylase"/>
    <property type="match status" value="1"/>
</dbReference>
<gene>
    <name evidence="3" type="ORF">E6C55_24110</name>
</gene>